<dbReference type="AlphaFoldDB" id="A0AAV0DQW2"/>
<sequence>MGVPSFYRWLVGKYPKIVVNAVEEETDSSLPNPNAGFLHEFHNFYVDMNGVIHHCFHPEDALSPPTTNEEVFEAIFDYLDRLFNIVRPRKLLYLAIDGVAPRAKMNQQRSRRFRTAKDKQIMEEEEMKLRKRFASEGKEVLEKEESQVSDSNVITPGTAFMYTLSLKLQTYIQNRIKSNKGWKDIKVILSDSNTPGEGEHKINSFIRAQRTFPDYDPNTRHCLYGLDADLIMLALASHELHFSVLRENVLIQDDISSSLSSLQLSLHKAESHTVSSRGWFRKHDDGVVTCDKVKHFREAKNKFQFLNVWVLREYLDLEICTDLIEDAKFHSNNNNNAGASFPEASESQLHNEKRVERPNGSKADLERVIDDFVFMCFFAGNDFLPHMPTLDIHEGAIDLLIYVYKKEFKNLGGYLVDIERVDAPKGGCIKLSRVEKFILSVSAFEEKIFMKRMKIREKRNRRIVFASEDDDLQDEEGNNDLVLDSKKDVDISALDILENTKELKQKLKDSLRHNADTFKHGVVADKVKLGLPGWRERYYMQKFKLQSQADVERTRRDVVTHYTKGLLWVLLYYFKGVPSWGWYYPYHYGPFASDMKGMAQTSVKFKMEEPFKPFDQLMSVLPPGSAHALPNAYQRLMQDDKSRIIDFYPTNFETDMDGKRFLWQVAFCSQFCTIKSSFFFLNYQCSQNCQCLFLFHNWKSRLPFIEEGRLMVETKIINHSLTEDERKRNAETKEQLFMDRSCELAVYILSCFKEGSGSGLHECNPIKVDGAALSGGGVCGMVWQNKDHINDASGNTLCVFFHTSPISPFIPRVLAGTDYPKKIVSEVDFDKTVVLWHEEFHGRTTASCYSSNSRPLPPANYQSSKDMPNVEPRDHHWNSNNNNDGARKGAGGSGWNSSRKTWCRPELQKHNRYTPLPQPRCAQPPTPMPVSSPRIQWQRHQPPTVAESSYQGGPRYNNNVISSPWQGCGVNGSSPPMSVPAPANPWQRHQPPTVPTSYQGGARYNSNVINSQWQGCRVNDSSPNTMSASAPRNQWQQHRPPTDALPSYQGRARYNNNVSSSQWRGCGVNDSSPADSGRWRGK</sequence>
<comment type="similarity">
    <text evidence="1 6">Belongs to the 5'-3' exonuclease family. XRN2/RAT1 subfamily.</text>
</comment>
<evidence type="ECO:0000256" key="5">
    <source>
        <dbReference type="ARBA" id="ARBA00022839"/>
    </source>
</evidence>
<reference evidence="10" key="1">
    <citation type="submission" date="2022-07" db="EMBL/GenBank/DDBJ databases">
        <authorList>
            <person name="Macas J."/>
            <person name="Novak P."/>
            <person name="Neumann P."/>
        </authorList>
    </citation>
    <scope>NUCLEOTIDE SEQUENCE</scope>
</reference>
<gene>
    <name evidence="10" type="ORF">CEPIT_LOCUS18022</name>
</gene>
<dbReference type="Gene3D" id="1.25.40.1050">
    <property type="match status" value="1"/>
</dbReference>
<keyword evidence="2 6" id="KW-0507">mRNA processing</keyword>
<evidence type="ECO:0000256" key="3">
    <source>
        <dbReference type="ARBA" id="ARBA00022722"/>
    </source>
</evidence>
<comment type="caution">
    <text evidence="10">The sequence shown here is derived from an EMBL/GenBank/DDBJ whole genome shotgun (WGS) entry which is preliminary data.</text>
</comment>
<feature type="compositionally biased region" description="Polar residues" evidence="7">
    <location>
        <begin position="933"/>
        <end position="976"/>
    </location>
</feature>
<dbReference type="PIRSF" id="PIRSF037239">
    <property type="entry name" value="Exonuclease_Xrn2"/>
    <property type="match status" value="1"/>
</dbReference>
<comment type="function">
    <text evidence="6">Possesses 5'-&gt;3' exoribonuclease activity. Acts as an endogenous post-transcriptional gene silencing (PTGS) suppressor.</text>
</comment>
<dbReference type="GO" id="GO:0000956">
    <property type="term" value="P:nuclear-transcribed mRNA catabolic process"/>
    <property type="evidence" value="ECO:0007669"/>
    <property type="project" value="TreeGrafter"/>
</dbReference>
<proteinExistence type="inferred from homology"/>
<dbReference type="Pfam" id="PF17846">
    <property type="entry name" value="XRN_M"/>
    <property type="match status" value="2"/>
</dbReference>
<feature type="compositionally biased region" description="Polar residues" evidence="7">
    <location>
        <begin position="846"/>
        <end position="866"/>
    </location>
</feature>
<evidence type="ECO:0000313" key="10">
    <source>
        <dbReference type="EMBL" id="CAH9107519.1"/>
    </source>
</evidence>
<dbReference type="InterPro" id="IPR027073">
    <property type="entry name" value="5_3_exoribonuclease"/>
</dbReference>
<feature type="domain" description="Xrn1 helical" evidence="9">
    <location>
        <begin position="700"/>
        <end position="829"/>
    </location>
</feature>
<dbReference type="Pfam" id="PF03159">
    <property type="entry name" value="XRN_N"/>
    <property type="match status" value="1"/>
</dbReference>
<keyword evidence="4 6" id="KW-0378">Hydrolase</keyword>
<dbReference type="InterPro" id="IPR017151">
    <property type="entry name" value="Xrn2/3/4"/>
</dbReference>
<dbReference type="EMBL" id="CAMAPF010000145">
    <property type="protein sequence ID" value="CAH9107519.1"/>
    <property type="molecule type" value="Genomic_DNA"/>
</dbReference>
<dbReference type="GO" id="GO:0006397">
    <property type="term" value="P:mRNA processing"/>
    <property type="evidence" value="ECO:0007669"/>
    <property type="project" value="UniProtKB-UniRule"/>
</dbReference>
<keyword evidence="11" id="KW-1185">Reference proteome</keyword>
<dbReference type="PANTHER" id="PTHR12341">
    <property type="entry name" value="5'-&gt;3' EXORIBONUCLEASE"/>
    <property type="match status" value="1"/>
</dbReference>
<feature type="region of interest" description="Disordered" evidence="7">
    <location>
        <begin position="335"/>
        <end position="359"/>
    </location>
</feature>
<evidence type="ECO:0000259" key="8">
    <source>
        <dbReference type="Pfam" id="PF03159"/>
    </source>
</evidence>
<evidence type="ECO:0000256" key="7">
    <source>
        <dbReference type="SAM" id="MobiDB-lite"/>
    </source>
</evidence>
<dbReference type="Gene3D" id="3.40.50.12390">
    <property type="match status" value="1"/>
</dbReference>
<name>A0AAV0DQW2_9ASTE</name>
<evidence type="ECO:0000313" key="11">
    <source>
        <dbReference type="Proteomes" id="UP001152523"/>
    </source>
</evidence>
<evidence type="ECO:0000256" key="4">
    <source>
        <dbReference type="ARBA" id="ARBA00022801"/>
    </source>
</evidence>
<feature type="domain" description="Xrn1 N-terminal" evidence="8">
    <location>
        <begin position="1"/>
        <end position="248"/>
    </location>
</feature>
<feature type="compositionally biased region" description="Basic and acidic residues" evidence="7">
    <location>
        <begin position="349"/>
        <end position="359"/>
    </location>
</feature>
<dbReference type="Proteomes" id="UP001152523">
    <property type="component" value="Unassembled WGS sequence"/>
</dbReference>
<dbReference type="GO" id="GO:0004534">
    <property type="term" value="F:5'-3' RNA exonuclease activity"/>
    <property type="evidence" value="ECO:0007669"/>
    <property type="project" value="UniProtKB-UniRule"/>
</dbReference>
<protein>
    <recommendedName>
        <fullName evidence="6">5'-3' exoribonuclease</fullName>
        <ecNumber evidence="6">3.1.13.-</ecNumber>
    </recommendedName>
</protein>
<dbReference type="InterPro" id="IPR041412">
    <property type="entry name" value="Xrn1_helical"/>
</dbReference>
<dbReference type="CDD" id="cd18673">
    <property type="entry name" value="PIN_XRN1-2-like"/>
    <property type="match status" value="1"/>
</dbReference>
<accession>A0AAV0DQW2</accession>
<feature type="domain" description="Xrn1 helical" evidence="9">
    <location>
        <begin position="363"/>
        <end position="665"/>
    </location>
</feature>
<dbReference type="InterPro" id="IPR004859">
    <property type="entry name" value="Xrn1_N"/>
</dbReference>
<feature type="compositionally biased region" description="Polar residues" evidence="7">
    <location>
        <begin position="995"/>
        <end position="1039"/>
    </location>
</feature>
<keyword evidence="5 6" id="KW-0269">Exonuclease</keyword>
<dbReference type="GO" id="GO:0003723">
    <property type="term" value="F:RNA binding"/>
    <property type="evidence" value="ECO:0007669"/>
    <property type="project" value="TreeGrafter"/>
</dbReference>
<evidence type="ECO:0000259" key="9">
    <source>
        <dbReference type="Pfam" id="PF17846"/>
    </source>
</evidence>
<dbReference type="GO" id="GO:0005634">
    <property type="term" value="C:nucleus"/>
    <property type="evidence" value="ECO:0007669"/>
    <property type="project" value="InterPro"/>
</dbReference>
<evidence type="ECO:0000256" key="6">
    <source>
        <dbReference type="PIRNR" id="PIRNR037239"/>
    </source>
</evidence>
<feature type="region of interest" description="Disordered" evidence="7">
    <location>
        <begin position="846"/>
        <end position="1082"/>
    </location>
</feature>
<dbReference type="EC" id="3.1.13.-" evidence="6"/>
<organism evidence="10 11">
    <name type="scientific">Cuscuta epithymum</name>
    <dbReference type="NCBI Taxonomy" id="186058"/>
    <lineage>
        <taxon>Eukaryota</taxon>
        <taxon>Viridiplantae</taxon>
        <taxon>Streptophyta</taxon>
        <taxon>Embryophyta</taxon>
        <taxon>Tracheophyta</taxon>
        <taxon>Spermatophyta</taxon>
        <taxon>Magnoliopsida</taxon>
        <taxon>eudicotyledons</taxon>
        <taxon>Gunneridae</taxon>
        <taxon>Pentapetalae</taxon>
        <taxon>asterids</taxon>
        <taxon>lamiids</taxon>
        <taxon>Solanales</taxon>
        <taxon>Convolvulaceae</taxon>
        <taxon>Cuscuteae</taxon>
        <taxon>Cuscuta</taxon>
        <taxon>Cuscuta subgen. Cuscuta</taxon>
    </lineage>
</organism>
<keyword evidence="3 6" id="KW-0540">Nuclease</keyword>
<evidence type="ECO:0000256" key="1">
    <source>
        <dbReference type="ARBA" id="ARBA00006994"/>
    </source>
</evidence>
<feature type="compositionally biased region" description="Pro residues" evidence="7">
    <location>
        <begin position="916"/>
        <end position="930"/>
    </location>
</feature>
<evidence type="ECO:0000256" key="2">
    <source>
        <dbReference type="ARBA" id="ARBA00022664"/>
    </source>
</evidence>
<dbReference type="PANTHER" id="PTHR12341:SF62">
    <property type="entry name" value="5'-3' EXORIBONUCLEASE 3-LIKE"/>
    <property type="match status" value="1"/>
</dbReference>
<feature type="compositionally biased region" description="Polar residues" evidence="7">
    <location>
        <begin position="1054"/>
        <end position="1074"/>
    </location>
</feature>